<protein>
    <submittedName>
        <fullName evidence="4">NAD-dependent protein deacetylase of SIR2 family</fullName>
    </submittedName>
</protein>
<dbReference type="SUPFAM" id="SSF52467">
    <property type="entry name" value="DHS-like NAD/FAD-binding domain"/>
    <property type="match status" value="1"/>
</dbReference>
<keyword evidence="2" id="KW-0520">NAD</keyword>
<dbReference type="CDD" id="cd01412">
    <property type="entry name" value="SIRT5_Af1_CobB"/>
    <property type="match status" value="1"/>
</dbReference>
<name>A0A3B1D210_9ZZZZ</name>
<dbReference type="InterPro" id="IPR026590">
    <property type="entry name" value="Ssirtuin_cat_dom"/>
</dbReference>
<dbReference type="Gene3D" id="3.30.1600.10">
    <property type="entry name" value="SIR2/SIRT2 'Small Domain"/>
    <property type="match status" value="1"/>
</dbReference>
<proteinExistence type="inferred from homology"/>
<dbReference type="PANTHER" id="PTHR11085">
    <property type="entry name" value="NAD-DEPENDENT PROTEIN DEACYLASE SIRTUIN-5, MITOCHONDRIAL-RELATED"/>
    <property type="match status" value="1"/>
</dbReference>
<dbReference type="NCBIfam" id="NF001753">
    <property type="entry name" value="PRK00481.1-3"/>
    <property type="match status" value="1"/>
</dbReference>
<gene>
    <name evidence="4" type="ORF">MNBD_NITROSPIRAE01-1804</name>
</gene>
<dbReference type="PROSITE" id="PS50305">
    <property type="entry name" value="SIRTUIN"/>
    <property type="match status" value="1"/>
</dbReference>
<dbReference type="InterPro" id="IPR027546">
    <property type="entry name" value="Sirtuin_class_III"/>
</dbReference>
<evidence type="ECO:0000259" key="3">
    <source>
        <dbReference type="PROSITE" id="PS50305"/>
    </source>
</evidence>
<dbReference type="HAMAP" id="MF_01121">
    <property type="entry name" value="Sirtuin_ClassIII"/>
    <property type="match status" value="1"/>
</dbReference>
<accession>A0A3B1D210</accession>
<evidence type="ECO:0000256" key="1">
    <source>
        <dbReference type="ARBA" id="ARBA00022679"/>
    </source>
</evidence>
<dbReference type="GO" id="GO:0017136">
    <property type="term" value="F:histone deacetylase activity, NAD-dependent"/>
    <property type="evidence" value="ECO:0007669"/>
    <property type="project" value="TreeGrafter"/>
</dbReference>
<evidence type="ECO:0000313" key="4">
    <source>
        <dbReference type="EMBL" id="VAX30813.1"/>
    </source>
</evidence>
<dbReference type="Gene3D" id="3.40.50.1220">
    <property type="entry name" value="TPP-binding domain"/>
    <property type="match status" value="1"/>
</dbReference>
<dbReference type="AlphaFoldDB" id="A0A3B1D210"/>
<dbReference type="InterPro" id="IPR026591">
    <property type="entry name" value="Sirtuin_cat_small_dom_sf"/>
</dbReference>
<dbReference type="GO" id="GO:0070403">
    <property type="term" value="F:NAD+ binding"/>
    <property type="evidence" value="ECO:0007669"/>
    <property type="project" value="InterPro"/>
</dbReference>
<dbReference type="GO" id="GO:0036055">
    <property type="term" value="F:protein-succinyllysine desuccinylase activity"/>
    <property type="evidence" value="ECO:0007669"/>
    <property type="project" value="InterPro"/>
</dbReference>
<dbReference type="EMBL" id="UOGF01000065">
    <property type="protein sequence ID" value="VAX30813.1"/>
    <property type="molecule type" value="Genomic_DNA"/>
</dbReference>
<dbReference type="InterPro" id="IPR050134">
    <property type="entry name" value="NAD-dep_sirtuin_deacylases"/>
</dbReference>
<evidence type="ECO:0000256" key="2">
    <source>
        <dbReference type="ARBA" id="ARBA00023027"/>
    </source>
</evidence>
<dbReference type="PANTHER" id="PTHR11085:SF4">
    <property type="entry name" value="NAD-DEPENDENT PROTEIN DEACYLASE"/>
    <property type="match status" value="1"/>
</dbReference>
<feature type="domain" description="Deacetylase sirtuin-type" evidence="3">
    <location>
        <begin position="1"/>
        <end position="239"/>
    </location>
</feature>
<keyword evidence="1" id="KW-0808">Transferase</keyword>
<dbReference type="InterPro" id="IPR029035">
    <property type="entry name" value="DHS-like_NAD/FAD-binding_dom"/>
</dbReference>
<dbReference type="GO" id="GO:0036054">
    <property type="term" value="F:protein-malonyllysine demalonylase activity"/>
    <property type="evidence" value="ECO:0007669"/>
    <property type="project" value="InterPro"/>
</dbReference>
<reference evidence="4" key="1">
    <citation type="submission" date="2018-06" db="EMBL/GenBank/DDBJ databases">
        <authorList>
            <person name="Zhirakovskaya E."/>
        </authorList>
    </citation>
    <scope>NUCLEOTIDE SEQUENCE</scope>
</reference>
<dbReference type="Pfam" id="PF02146">
    <property type="entry name" value="SIR2"/>
    <property type="match status" value="1"/>
</dbReference>
<dbReference type="InterPro" id="IPR003000">
    <property type="entry name" value="Sirtuin"/>
</dbReference>
<sequence>MKDELIEVRKRLLSAKSLTVLSGAGISAESGIPTFRGKEGFWNKHRAEDLATPEAFQRDPKLVWAWYQWRRVLIATKNPNAAHEALVTLETKAASFSLITQNVDGLHTKAGSRLVIELHGNIWKMCCTACGRKTENHAASLSPLPCCETCQGLLRPDIVWFGEDLDPDNLNRSLDACRNADVMLIIGTSGIVQPAASFASIAKEAGAFVVEINPQPVLSYLADLVFSEKAAVLLPQVIA</sequence>
<organism evidence="4">
    <name type="scientific">hydrothermal vent metagenome</name>
    <dbReference type="NCBI Taxonomy" id="652676"/>
    <lineage>
        <taxon>unclassified sequences</taxon>
        <taxon>metagenomes</taxon>
        <taxon>ecological metagenomes</taxon>
    </lineage>
</organism>